<evidence type="ECO:0000313" key="2">
    <source>
        <dbReference type="EMBL" id="KAJ1197819.1"/>
    </source>
</evidence>
<feature type="region of interest" description="Disordered" evidence="1">
    <location>
        <begin position="141"/>
        <end position="168"/>
    </location>
</feature>
<dbReference type="EMBL" id="JANPWB010000003">
    <property type="protein sequence ID" value="KAJ1197819.1"/>
    <property type="molecule type" value="Genomic_DNA"/>
</dbReference>
<organism evidence="2 3">
    <name type="scientific">Pleurodeles waltl</name>
    <name type="common">Iberian ribbed newt</name>
    <dbReference type="NCBI Taxonomy" id="8319"/>
    <lineage>
        <taxon>Eukaryota</taxon>
        <taxon>Metazoa</taxon>
        <taxon>Chordata</taxon>
        <taxon>Craniata</taxon>
        <taxon>Vertebrata</taxon>
        <taxon>Euteleostomi</taxon>
        <taxon>Amphibia</taxon>
        <taxon>Batrachia</taxon>
        <taxon>Caudata</taxon>
        <taxon>Salamandroidea</taxon>
        <taxon>Salamandridae</taxon>
        <taxon>Pleurodelinae</taxon>
        <taxon>Pleurodeles</taxon>
    </lineage>
</organism>
<feature type="non-terminal residue" evidence="2">
    <location>
        <position position="1"/>
    </location>
</feature>
<dbReference type="AlphaFoldDB" id="A0AAV7VB17"/>
<evidence type="ECO:0000256" key="1">
    <source>
        <dbReference type="SAM" id="MobiDB-lite"/>
    </source>
</evidence>
<evidence type="ECO:0000313" key="3">
    <source>
        <dbReference type="Proteomes" id="UP001066276"/>
    </source>
</evidence>
<comment type="caution">
    <text evidence="2">The sequence shown here is derived from an EMBL/GenBank/DDBJ whole genome shotgun (WGS) entry which is preliminary data.</text>
</comment>
<name>A0AAV7VB17_PLEWA</name>
<sequence>HRGYRHFILPLSLLTKMTDIAFDLPLEFQRAYRLGPKRKGGTSKPRPIIACLLRHGQACQLLSGARAHGPFQAEGYEIRITADYSKETSDRRKVFLALRPRMCQLEVKYGLFKPARLWVTKNYDPEDLQLFLDSLQPQSIDTTTPDRLMRPPSANRSTSLPPTTQGEQDLRFSDHQLRGKDLERLVKTHDDRGQVLQAVALHIQLSDRQILFSPKAHFDLHLKSQPGCERLEDPETCRGTREFDNKSLDR</sequence>
<dbReference type="Proteomes" id="UP001066276">
    <property type="component" value="Chromosome 2_1"/>
</dbReference>
<keyword evidence="3" id="KW-1185">Reference proteome</keyword>
<proteinExistence type="predicted"/>
<reference evidence="2" key="1">
    <citation type="journal article" date="2022" name="bioRxiv">
        <title>Sequencing and chromosome-scale assembly of the giantPleurodeles waltlgenome.</title>
        <authorList>
            <person name="Brown T."/>
            <person name="Elewa A."/>
            <person name="Iarovenko S."/>
            <person name="Subramanian E."/>
            <person name="Araus A.J."/>
            <person name="Petzold A."/>
            <person name="Susuki M."/>
            <person name="Suzuki K.-i.T."/>
            <person name="Hayashi T."/>
            <person name="Toyoda A."/>
            <person name="Oliveira C."/>
            <person name="Osipova E."/>
            <person name="Leigh N.D."/>
            <person name="Simon A."/>
            <person name="Yun M.H."/>
        </authorList>
    </citation>
    <scope>NUCLEOTIDE SEQUENCE</scope>
    <source>
        <strain evidence="2">20211129_DDA</strain>
        <tissue evidence="2">Liver</tissue>
    </source>
</reference>
<feature type="non-terminal residue" evidence="2">
    <location>
        <position position="250"/>
    </location>
</feature>
<accession>A0AAV7VB17</accession>
<dbReference type="Gene3D" id="3.30.70.1820">
    <property type="entry name" value="L1 transposable element, RRM domain"/>
    <property type="match status" value="1"/>
</dbReference>
<feature type="compositionally biased region" description="Polar residues" evidence="1">
    <location>
        <begin position="154"/>
        <end position="167"/>
    </location>
</feature>
<gene>
    <name evidence="2" type="ORF">NDU88_001667</name>
</gene>
<protein>
    <submittedName>
        <fullName evidence="2">Uncharacterized protein</fullName>
    </submittedName>
</protein>